<feature type="region of interest" description="Disordered" evidence="13">
    <location>
        <begin position="145"/>
        <end position="210"/>
    </location>
</feature>
<feature type="compositionally biased region" description="Basic residues" evidence="13">
    <location>
        <begin position="528"/>
        <end position="550"/>
    </location>
</feature>
<dbReference type="InterPro" id="IPR001932">
    <property type="entry name" value="PPM-type_phosphatase-like_dom"/>
</dbReference>
<dbReference type="PROSITE" id="PS51746">
    <property type="entry name" value="PPM_2"/>
    <property type="match status" value="1"/>
</dbReference>
<feature type="compositionally biased region" description="Basic and acidic residues" evidence="13">
    <location>
        <begin position="495"/>
        <end position="504"/>
    </location>
</feature>
<name>C5KTI2_PERM5</name>
<dbReference type="GO" id="GO:0004722">
    <property type="term" value="F:protein serine/threonine phosphatase activity"/>
    <property type="evidence" value="ECO:0007669"/>
    <property type="project" value="UniProtKB-EC"/>
</dbReference>
<accession>C5KTI2</accession>
<dbReference type="RefSeq" id="XP_002780366.1">
    <property type="nucleotide sequence ID" value="XM_002780320.1"/>
</dbReference>
<evidence type="ECO:0000256" key="2">
    <source>
        <dbReference type="ARBA" id="ARBA00004170"/>
    </source>
</evidence>
<feature type="compositionally biased region" description="Basic and acidic residues" evidence="13">
    <location>
        <begin position="172"/>
        <end position="183"/>
    </location>
</feature>
<comment type="catalytic activity">
    <reaction evidence="11">
        <text>O-phospho-L-threonyl-[protein] + H2O = L-threonyl-[protein] + phosphate</text>
        <dbReference type="Rhea" id="RHEA:47004"/>
        <dbReference type="Rhea" id="RHEA-COMP:11060"/>
        <dbReference type="Rhea" id="RHEA-COMP:11605"/>
        <dbReference type="ChEBI" id="CHEBI:15377"/>
        <dbReference type="ChEBI" id="CHEBI:30013"/>
        <dbReference type="ChEBI" id="CHEBI:43474"/>
        <dbReference type="ChEBI" id="CHEBI:61977"/>
        <dbReference type="EC" id="3.1.3.16"/>
    </reaction>
</comment>
<keyword evidence="16" id="KW-1185">Reference proteome</keyword>
<dbReference type="Pfam" id="PF00481">
    <property type="entry name" value="PP2C"/>
    <property type="match status" value="2"/>
</dbReference>
<dbReference type="GeneID" id="9061239"/>
<dbReference type="EMBL" id="GG676169">
    <property type="protein sequence ID" value="EER12161.1"/>
    <property type="molecule type" value="Genomic_DNA"/>
</dbReference>
<dbReference type="CDD" id="cd00143">
    <property type="entry name" value="PP2Cc"/>
    <property type="match status" value="1"/>
</dbReference>
<dbReference type="InParanoid" id="C5KTI2"/>
<evidence type="ECO:0000256" key="4">
    <source>
        <dbReference type="ARBA" id="ARBA00013081"/>
    </source>
</evidence>
<reference evidence="15 16" key="1">
    <citation type="submission" date="2008-07" db="EMBL/GenBank/DDBJ databases">
        <authorList>
            <person name="El-Sayed N."/>
            <person name="Caler E."/>
            <person name="Inman J."/>
            <person name="Amedeo P."/>
            <person name="Hass B."/>
            <person name="Wortman J."/>
        </authorList>
    </citation>
    <scope>NUCLEOTIDE SEQUENCE [LARGE SCALE GENOMIC DNA]</scope>
    <source>
        <strain evidence="16">ATCC 50983 / TXsc</strain>
    </source>
</reference>
<dbReference type="InterPro" id="IPR036457">
    <property type="entry name" value="PPM-type-like_dom_sf"/>
</dbReference>
<dbReference type="Proteomes" id="UP000007800">
    <property type="component" value="Unassembled WGS sequence"/>
</dbReference>
<evidence type="ECO:0000259" key="14">
    <source>
        <dbReference type="PROSITE" id="PS51746"/>
    </source>
</evidence>
<dbReference type="Gene3D" id="3.60.40.10">
    <property type="entry name" value="PPM-type phosphatase domain"/>
    <property type="match status" value="2"/>
</dbReference>
<dbReference type="PROSITE" id="PS01032">
    <property type="entry name" value="PPM_1"/>
    <property type="match status" value="1"/>
</dbReference>
<organism evidence="16">
    <name type="scientific">Perkinsus marinus (strain ATCC 50983 / TXsc)</name>
    <dbReference type="NCBI Taxonomy" id="423536"/>
    <lineage>
        <taxon>Eukaryota</taxon>
        <taxon>Sar</taxon>
        <taxon>Alveolata</taxon>
        <taxon>Perkinsozoa</taxon>
        <taxon>Perkinsea</taxon>
        <taxon>Perkinsida</taxon>
        <taxon>Perkinsidae</taxon>
        <taxon>Perkinsus</taxon>
    </lineage>
</organism>
<feature type="compositionally biased region" description="Acidic residues" evidence="13">
    <location>
        <begin position="149"/>
        <end position="165"/>
    </location>
</feature>
<dbReference type="EC" id="3.1.3.16" evidence="4"/>
<sequence length="550" mass="60203">MGVAVSCVENAVRDVDTECGDWGPLAASVSSVQGWRRSMEDAHVAYWDADKKIGIFGVFDGHGGQAVALYVAKHLVPVLTDREAYRQGKYERALHETFMELDRLMMTQKGQKEVAMLDKEAQAACPDPIIRLPIDAVKSDLLALIGGDSSDEDSDDSDDDSEDSSPEVAPNEEPRDVDMKGEEGAAATGDGPDGRRRSTRIAATKQRPKKDKKQLALDGILFLLEVLIPDLPKDLRSRVECTDDGFLELRQSTFNDVIGRDSSPEGQGCTAVVCLVLLGDDEEFPRLVCANAGDSRCFVVRDGKAYDLSEDHKPSQPVEKERITQAGGIIQQCEGGDRVQGDLNLSRSLGDHRYKKDKKLYPECQIISGMPDIRVRALTSKDTHIVLGCDGVWEVHTNEGAAEKVVAFERKLEQGSTLEVPQPTSSTVHCIDGSVEDAVTESLCKITSSMCISSVRQSLVPDEAGGECEGTDNVTFMLVRIPPALREGLKPLPSEMEKKEEDPRPASPLVFGRGPGTKTACEAALKVMRGKRKRRDGKNKKKNRQQHSKK</sequence>
<evidence type="ECO:0000256" key="12">
    <source>
        <dbReference type="RuleBase" id="RU003465"/>
    </source>
</evidence>
<dbReference type="GO" id="GO:0046872">
    <property type="term" value="F:metal ion binding"/>
    <property type="evidence" value="ECO:0007669"/>
    <property type="project" value="UniProtKB-KW"/>
</dbReference>
<dbReference type="PANTHER" id="PTHR13832:SF803">
    <property type="entry name" value="PROTEIN PHOSPHATASE 1G"/>
    <property type="match status" value="1"/>
</dbReference>
<dbReference type="InterPro" id="IPR000222">
    <property type="entry name" value="PP2C_BS"/>
</dbReference>
<keyword evidence="5" id="KW-0479">Metal-binding</keyword>
<dbReference type="InterPro" id="IPR015655">
    <property type="entry name" value="PP2C"/>
</dbReference>
<evidence type="ECO:0000256" key="8">
    <source>
        <dbReference type="ARBA" id="ARBA00022912"/>
    </source>
</evidence>
<dbReference type="PANTHER" id="PTHR13832">
    <property type="entry name" value="PROTEIN PHOSPHATASE 2C"/>
    <property type="match status" value="1"/>
</dbReference>
<keyword evidence="8 12" id="KW-0904">Protein phosphatase</keyword>
<evidence type="ECO:0000313" key="15">
    <source>
        <dbReference type="EMBL" id="EER12161.1"/>
    </source>
</evidence>
<feature type="domain" description="PPM-type phosphatase" evidence="14">
    <location>
        <begin position="26"/>
        <end position="481"/>
    </location>
</feature>
<feature type="region of interest" description="Disordered" evidence="13">
    <location>
        <begin position="489"/>
        <end position="550"/>
    </location>
</feature>
<dbReference type="AlphaFoldDB" id="C5KTI2"/>
<evidence type="ECO:0000256" key="5">
    <source>
        <dbReference type="ARBA" id="ARBA00022723"/>
    </source>
</evidence>
<protein>
    <recommendedName>
        <fullName evidence="4">protein-serine/threonine phosphatase</fullName>
        <ecNumber evidence="4">3.1.3.16</ecNumber>
    </recommendedName>
</protein>
<proteinExistence type="inferred from homology"/>
<dbReference type="GO" id="GO:0016020">
    <property type="term" value="C:membrane"/>
    <property type="evidence" value="ECO:0007669"/>
    <property type="project" value="UniProtKB-SubCell"/>
</dbReference>
<comment type="similarity">
    <text evidence="3 12">Belongs to the PP2C family.</text>
</comment>
<gene>
    <name evidence="15" type="ORF">Pmar_PMAR016561</name>
</gene>
<evidence type="ECO:0000256" key="10">
    <source>
        <dbReference type="ARBA" id="ARBA00047761"/>
    </source>
</evidence>
<keyword evidence="7" id="KW-0460">Magnesium</keyword>
<evidence type="ECO:0000256" key="7">
    <source>
        <dbReference type="ARBA" id="ARBA00022842"/>
    </source>
</evidence>
<evidence type="ECO:0000256" key="1">
    <source>
        <dbReference type="ARBA" id="ARBA00001936"/>
    </source>
</evidence>
<evidence type="ECO:0000256" key="9">
    <source>
        <dbReference type="ARBA" id="ARBA00023211"/>
    </source>
</evidence>
<dbReference type="OrthoDB" id="10264738at2759"/>
<evidence type="ECO:0000256" key="13">
    <source>
        <dbReference type="SAM" id="MobiDB-lite"/>
    </source>
</evidence>
<comment type="catalytic activity">
    <reaction evidence="10">
        <text>O-phospho-L-seryl-[protein] + H2O = L-seryl-[protein] + phosphate</text>
        <dbReference type="Rhea" id="RHEA:20629"/>
        <dbReference type="Rhea" id="RHEA-COMP:9863"/>
        <dbReference type="Rhea" id="RHEA-COMP:11604"/>
        <dbReference type="ChEBI" id="CHEBI:15377"/>
        <dbReference type="ChEBI" id="CHEBI:29999"/>
        <dbReference type="ChEBI" id="CHEBI:43474"/>
        <dbReference type="ChEBI" id="CHEBI:83421"/>
        <dbReference type="EC" id="3.1.3.16"/>
    </reaction>
</comment>
<comment type="cofactor">
    <cofactor evidence="1">
        <name>Mn(2+)</name>
        <dbReference type="ChEBI" id="CHEBI:29035"/>
    </cofactor>
</comment>
<evidence type="ECO:0000256" key="3">
    <source>
        <dbReference type="ARBA" id="ARBA00006702"/>
    </source>
</evidence>
<keyword evidence="6 12" id="KW-0378">Hydrolase</keyword>
<dbReference type="SUPFAM" id="SSF81606">
    <property type="entry name" value="PP2C-like"/>
    <property type="match status" value="1"/>
</dbReference>
<keyword evidence="9" id="KW-0464">Manganese</keyword>
<evidence type="ECO:0000256" key="6">
    <source>
        <dbReference type="ARBA" id="ARBA00022801"/>
    </source>
</evidence>
<evidence type="ECO:0000313" key="16">
    <source>
        <dbReference type="Proteomes" id="UP000007800"/>
    </source>
</evidence>
<comment type="subcellular location">
    <subcellularLocation>
        <location evidence="2">Membrane</location>
        <topology evidence="2">Peripheral membrane protein</topology>
    </subcellularLocation>
</comment>
<dbReference type="SMART" id="SM00332">
    <property type="entry name" value="PP2Cc"/>
    <property type="match status" value="1"/>
</dbReference>
<evidence type="ECO:0000256" key="11">
    <source>
        <dbReference type="ARBA" id="ARBA00048336"/>
    </source>
</evidence>